<dbReference type="EMBL" id="JBBNAG010000004">
    <property type="protein sequence ID" value="KAK9141177.1"/>
    <property type="molecule type" value="Genomic_DNA"/>
</dbReference>
<comment type="caution">
    <text evidence="2">The sequence shown here is derived from an EMBL/GenBank/DDBJ whole genome shotgun (WGS) entry which is preliminary data.</text>
</comment>
<evidence type="ECO:0000256" key="1">
    <source>
        <dbReference type="SAM" id="Phobius"/>
    </source>
</evidence>
<evidence type="ECO:0000313" key="2">
    <source>
        <dbReference type="EMBL" id="KAK9141177.1"/>
    </source>
</evidence>
<name>A0AAP0JVZ0_9MAGN</name>
<keyword evidence="1" id="KW-1133">Transmembrane helix</keyword>
<dbReference type="PANTHER" id="PTHR35307">
    <property type="entry name" value="PROTEIN, PUTATIVE-RELATED"/>
    <property type="match status" value="1"/>
</dbReference>
<keyword evidence="1" id="KW-0812">Transmembrane</keyword>
<accession>A0AAP0JVZ0</accession>
<sequence length="249" mass="28183">MRSQGCVNGTLDEANYSAPMPVIGLYVAAATLVCLLLMVLDVFAGFRNKKRWFPCRFFPLNSVTLTLVAIATKLPVDLTTSMPKEEEEDDDNDDDGTKEFKELVREDNMGLNDRKLKRSVMDLKRWIDSVNKIKTSNHLGKLLSINPPSQESLALFLQSAKGRSFTILMGNSTLQASKVERNLLLHAKTLWTAGENYFPYFTKPVVDANSTSELQLEEVFRIMGKLKNISSDRYRDVNEEDHTVKEEVL</sequence>
<protein>
    <submittedName>
        <fullName evidence="2">Uncharacterized protein</fullName>
    </submittedName>
</protein>
<feature type="transmembrane region" description="Helical" evidence="1">
    <location>
        <begin position="23"/>
        <end position="46"/>
    </location>
</feature>
<evidence type="ECO:0000313" key="3">
    <source>
        <dbReference type="Proteomes" id="UP001419268"/>
    </source>
</evidence>
<keyword evidence="1" id="KW-0472">Membrane</keyword>
<dbReference type="PANTHER" id="PTHR35307:SF3">
    <property type="entry name" value="DUF4220 DOMAIN-CONTAINING PROTEIN"/>
    <property type="match status" value="1"/>
</dbReference>
<reference evidence="2 3" key="1">
    <citation type="submission" date="2024-01" db="EMBL/GenBank/DDBJ databases">
        <title>Genome assemblies of Stephania.</title>
        <authorList>
            <person name="Yang L."/>
        </authorList>
    </citation>
    <scope>NUCLEOTIDE SEQUENCE [LARGE SCALE GENOMIC DNA]</scope>
    <source>
        <strain evidence="2">JXDWG</strain>
        <tissue evidence="2">Leaf</tissue>
    </source>
</reference>
<dbReference type="AlphaFoldDB" id="A0AAP0JVZ0"/>
<dbReference type="Proteomes" id="UP001419268">
    <property type="component" value="Unassembled WGS sequence"/>
</dbReference>
<organism evidence="2 3">
    <name type="scientific">Stephania cephalantha</name>
    <dbReference type="NCBI Taxonomy" id="152367"/>
    <lineage>
        <taxon>Eukaryota</taxon>
        <taxon>Viridiplantae</taxon>
        <taxon>Streptophyta</taxon>
        <taxon>Embryophyta</taxon>
        <taxon>Tracheophyta</taxon>
        <taxon>Spermatophyta</taxon>
        <taxon>Magnoliopsida</taxon>
        <taxon>Ranunculales</taxon>
        <taxon>Menispermaceae</taxon>
        <taxon>Menispermoideae</taxon>
        <taxon>Cissampelideae</taxon>
        <taxon>Stephania</taxon>
    </lineage>
</organism>
<keyword evidence="3" id="KW-1185">Reference proteome</keyword>
<gene>
    <name evidence="2" type="ORF">Scep_010858</name>
</gene>
<proteinExistence type="predicted"/>